<sequence>MSRIVAIDYGRKRTGIAVSDVMQLIANGLTTVPTHQLLNFLGEYIAKEPVERLVVGLPGK</sequence>
<organism evidence="1 2">
    <name type="scientific">Bacteroides pyogenes DSM 20611 = JCM 6294</name>
    <dbReference type="NCBI Taxonomy" id="1121100"/>
    <lineage>
        <taxon>Bacteria</taxon>
        <taxon>Pseudomonadati</taxon>
        <taxon>Bacteroidota</taxon>
        <taxon>Bacteroidia</taxon>
        <taxon>Bacteroidales</taxon>
        <taxon>Bacteroidaceae</taxon>
        <taxon>Bacteroides</taxon>
    </lineage>
</organism>
<dbReference type="eggNOG" id="COG0816">
    <property type="taxonomic scope" value="Bacteria"/>
</dbReference>
<dbReference type="InterPro" id="IPR037027">
    <property type="entry name" value="YqgF/RNaseH-like_dom_sf"/>
</dbReference>
<dbReference type="Proteomes" id="UP000018842">
    <property type="component" value="Unassembled WGS sequence"/>
</dbReference>
<comment type="caution">
    <text evidence="1">The sequence shown here is derived from an EMBL/GenBank/DDBJ whole genome shotgun (WGS) entry which is preliminary data.</text>
</comment>
<dbReference type="Pfam" id="PF03652">
    <property type="entry name" value="RuvX"/>
    <property type="match status" value="1"/>
</dbReference>
<evidence type="ECO:0000313" key="1">
    <source>
        <dbReference type="EMBL" id="GAE18936.1"/>
    </source>
</evidence>
<dbReference type="GO" id="GO:0006364">
    <property type="term" value="P:rRNA processing"/>
    <property type="evidence" value="ECO:0007669"/>
    <property type="project" value="InterPro"/>
</dbReference>
<dbReference type="InterPro" id="IPR012337">
    <property type="entry name" value="RNaseH-like_sf"/>
</dbReference>
<proteinExistence type="predicted"/>
<dbReference type="InterPro" id="IPR005227">
    <property type="entry name" value="YqgF"/>
</dbReference>
<protein>
    <submittedName>
        <fullName evidence="1">Putative Holliday junction resolvase</fullName>
    </submittedName>
</protein>
<dbReference type="Gene3D" id="3.30.420.140">
    <property type="entry name" value="YqgF/RNase H-like domain"/>
    <property type="match status" value="1"/>
</dbReference>
<evidence type="ECO:0000313" key="2">
    <source>
        <dbReference type="Proteomes" id="UP000018842"/>
    </source>
</evidence>
<dbReference type="AlphaFoldDB" id="W4PGM1"/>
<accession>W4PGM1</accession>
<dbReference type="SUPFAM" id="SSF53098">
    <property type="entry name" value="Ribonuclease H-like"/>
    <property type="match status" value="1"/>
</dbReference>
<gene>
    <name evidence="1" type="ORF">JCM6294_1906</name>
</gene>
<reference evidence="2" key="1">
    <citation type="journal article" date="2014" name="Genome">
        <title>Draft Genome Sequences of Three Strains of Bacteroides pyogenes Isolated from a Cat and Swine.</title>
        <authorList>
            <person name="Sakamoto M."/>
            <person name="Oshima K."/>
            <person name="Suda W."/>
            <person name="Kitamura K."/>
            <person name="Iida T."/>
            <person name="Hattori M."/>
            <person name="Ohkuma M."/>
        </authorList>
    </citation>
    <scope>NUCLEOTIDE SEQUENCE [LARGE SCALE GENOMIC DNA]</scope>
    <source>
        <strain evidence="2">JCM 6294</strain>
    </source>
</reference>
<dbReference type="EMBL" id="BAIR01000014">
    <property type="protein sequence ID" value="GAE18936.1"/>
    <property type="molecule type" value="Genomic_DNA"/>
</dbReference>
<name>W4PGM1_9BACE</name>